<name>A0A9W8E5K7_9FUNG</name>
<gene>
    <name evidence="4" type="ORF">IWQ62_004475</name>
</gene>
<dbReference type="InterPro" id="IPR044926">
    <property type="entry name" value="RGS_subdomain_2"/>
</dbReference>
<feature type="transmembrane region" description="Helical" evidence="2">
    <location>
        <begin position="231"/>
        <end position="253"/>
    </location>
</feature>
<dbReference type="AlphaFoldDB" id="A0A9W8E5K7"/>
<dbReference type="Proteomes" id="UP001150925">
    <property type="component" value="Unassembled WGS sequence"/>
</dbReference>
<feature type="region of interest" description="Disordered" evidence="1">
    <location>
        <begin position="539"/>
        <end position="580"/>
    </location>
</feature>
<dbReference type="EMBL" id="JANBPY010001495">
    <property type="protein sequence ID" value="KAJ1959790.1"/>
    <property type="molecule type" value="Genomic_DNA"/>
</dbReference>
<feature type="transmembrane region" description="Helical" evidence="2">
    <location>
        <begin position="292"/>
        <end position="316"/>
    </location>
</feature>
<keyword evidence="2" id="KW-0812">Transmembrane</keyword>
<keyword evidence="5" id="KW-1185">Reference proteome</keyword>
<proteinExistence type="predicted"/>
<sequence>MNDTTYDLSELSNLTPPAPHVPKLPPTVLHTKAIIYSTCTAVYTLFVIVTSVLFVIRTRKDKYRSAKLMLIETTGTVYLCIVSGLSNAFTPHWPCFLNLWGLYLGLSLWLFGFIARTMRLLFQSEFHQAKLHITALDADNSSGDEKPTWDRVLEKNELKSQSQTRRYRFGRFIERFSWDRKRHWFTERNLIRSTMGGIFIIFVYLTFIQIYSPRFTINPPNTRCDIAWEYAPMYVMVFLHIFVVCPLLTYWLSDIHDAYGLRRDLILETVIAAVSYVLFFSVLRLFGHLKAYFGNTLFLFMGLAIIHFVGVVVPLWKTYKKPVDSLTLEDLEDPDEDDQSTDAPNGAPCDRPSRRSAGNESYKLSQAIKRQSYNFMHPPLEPPPPLFESDTLVGFQRGKPESVHNSPVTSVKSRVSLAPPPIGSSGKTLEHKILTSNTLQSSMTTNRWNGFIQLLSNPRRFENFKYYAAACFCTELTLFLEDYQQLKRRVYPLYKLRTSEQSTRSKNALSLPASDNTVARNVMQTTPFPMKLSQLPAVQDRRSTLPVNSPATDNLSAHRPVPSTSTSTKPPPSPGITPALPEPSAALDIIDLPMDQQEVSPPHVTIYETVGPVYLPLQMQYDYSNNNNDNNQVQQRLAIAQSPPVPQHLCPLFYAFYRRYIDPESALALNMPGSYTREVNQNIRNNTFSITMFDEAHKEVLKMLYENVYPRFLKMRRTSRNRPKM</sequence>
<dbReference type="PANTHER" id="PTHR10845">
    <property type="entry name" value="REGULATOR OF G PROTEIN SIGNALING"/>
    <property type="match status" value="1"/>
</dbReference>
<dbReference type="InterPro" id="IPR016137">
    <property type="entry name" value="RGS"/>
</dbReference>
<dbReference type="InterPro" id="IPR036305">
    <property type="entry name" value="RGS_sf"/>
</dbReference>
<evidence type="ECO:0000313" key="4">
    <source>
        <dbReference type="EMBL" id="KAJ1959790.1"/>
    </source>
</evidence>
<dbReference type="OrthoDB" id="5558091at2759"/>
<evidence type="ECO:0000256" key="1">
    <source>
        <dbReference type="SAM" id="MobiDB-lite"/>
    </source>
</evidence>
<feature type="compositionally biased region" description="Polar residues" evidence="1">
    <location>
        <begin position="545"/>
        <end position="555"/>
    </location>
</feature>
<reference evidence="4" key="1">
    <citation type="submission" date="2022-07" db="EMBL/GenBank/DDBJ databases">
        <title>Phylogenomic reconstructions and comparative analyses of Kickxellomycotina fungi.</title>
        <authorList>
            <person name="Reynolds N.K."/>
            <person name="Stajich J.E."/>
            <person name="Barry K."/>
            <person name="Grigoriev I.V."/>
            <person name="Crous P."/>
            <person name="Smith M.E."/>
        </authorList>
    </citation>
    <scope>NUCLEOTIDE SEQUENCE</scope>
    <source>
        <strain evidence="4">RSA 1196</strain>
    </source>
</reference>
<accession>A0A9W8E5K7</accession>
<dbReference type="SUPFAM" id="SSF48097">
    <property type="entry name" value="Regulator of G-protein signaling, RGS"/>
    <property type="match status" value="1"/>
</dbReference>
<feature type="compositionally biased region" description="Acidic residues" evidence="1">
    <location>
        <begin position="330"/>
        <end position="340"/>
    </location>
</feature>
<feature type="domain" description="RGS" evidence="3">
    <location>
        <begin position="622"/>
        <end position="714"/>
    </location>
</feature>
<keyword evidence="2" id="KW-0472">Membrane</keyword>
<feature type="transmembrane region" description="Helical" evidence="2">
    <location>
        <begin position="265"/>
        <end position="286"/>
    </location>
</feature>
<evidence type="ECO:0000256" key="2">
    <source>
        <dbReference type="SAM" id="Phobius"/>
    </source>
</evidence>
<evidence type="ECO:0000313" key="5">
    <source>
        <dbReference type="Proteomes" id="UP001150925"/>
    </source>
</evidence>
<feature type="transmembrane region" description="Helical" evidence="2">
    <location>
        <begin position="33"/>
        <end position="56"/>
    </location>
</feature>
<dbReference type="Gene3D" id="1.10.167.10">
    <property type="entry name" value="Regulator of G-protein Signalling 4, domain 2"/>
    <property type="match status" value="1"/>
</dbReference>
<comment type="caution">
    <text evidence="4">The sequence shown here is derived from an EMBL/GenBank/DDBJ whole genome shotgun (WGS) entry which is preliminary data.</text>
</comment>
<feature type="transmembrane region" description="Helical" evidence="2">
    <location>
        <begin position="68"/>
        <end position="90"/>
    </location>
</feature>
<protein>
    <recommendedName>
        <fullName evidence="3">RGS domain-containing protein</fullName>
    </recommendedName>
</protein>
<feature type="transmembrane region" description="Helical" evidence="2">
    <location>
        <begin position="190"/>
        <end position="211"/>
    </location>
</feature>
<keyword evidence="2" id="KW-1133">Transmembrane helix</keyword>
<evidence type="ECO:0000259" key="3">
    <source>
        <dbReference type="PROSITE" id="PS50132"/>
    </source>
</evidence>
<dbReference type="PANTHER" id="PTHR10845:SF192">
    <property type="entry name" value="DOUBLE HIT, ISOFORM B"/>
    <property type="match status" value="1"/>
</dbReference>
<organism evidence="4 5">
    <name type="scientific">Dispira parvispora</name>
    <dbReference type="NCBI Taxonomy" id="1520584"/>
    <lineage>
        <taxon>Eukaryota</taxon>
        <taxon>Fungi</taxon>
        <taxon>Fungi incertae sedis</taxon>
        <taxon>Zoopagomycota</taxon>
        <taxon>Kickxellomycotina</taxon>
        <taxon>Dimargaritomycetes</taxon>
        <taxon>Dimargaritales</taxon>
        <taxon>Dimargaritaceae</taxon>
        <taxon>Dispira</taxon>
    </lineage>
</organism>
<feature type="region of interest" description="Disordered" evidence="1">
    <location>
        <begin position="330"/>
        <end position="361"/>
    </location>
</feature>
<dbReference type="PROSITE" id="PS50132">
    <property type="entry name" value="RGS"/>
    <property type="match status" value="1"/>
</dbReference>
<feature type="transmembrane region" description="Helical" evidence="2">
    <location>
        <begin position="96"/>
        <end position="115"/>
    </location>
</feature>
<dbReference type="Pfam" id="PF00615">
    <property type="entry name" value="RGS"/>
    <property type="match status" value="1"/>
</dbReference>